<dbReference type="Proteomes" id="UP001321479">
    <property type="component" value="Segment"/>
</dbReference>
<feature type="domain" description="SUI1" evidence="1">
    <location>
        <begin position="24"/>
        <end position="93"/>
    </location>
</feature>
<reference evidence="2 3" key="1">
    <citation type="submission" date="2021-02" db="EMBL/GenBank/DDBJ databases">
        <title>Cotonvirus japonicus, which uses Golgi apparatus of host cells for its virion factory, phylogenetically links tailed tupanvirus and icosahedral mimivirus.</title>
        <authorList>
            <person name="Takahashi H."/>
            <person name="Fukaya S."/>
            <person name="Song C."/>
            <person name="Murata K."/>
            <person name="Takemura M."/>
        </authorList>
    </citation>
    <scope>NUCLEOTIDE SEQUENCE [LARGE SCALE GENOMIC DNA]</scope>
</reference>
<dbReference type="InterPro" id="IPR001950">
    <property type="entry name" value="SUI1"/>
</dbReference>
<protein>
    <submittedName>
        <fullName evidence="2">Protein translation factor SUI1-like protein</fullName>
    </submittedName>
</protein>
<dbReference type="Gene3D" id="3.30.780.10">
    <property type="entry name" value="SUI1-like domain"/>
    <property type="match status" value="1"/>
</dbReference>
<name>A0ABM7NSD5_9VIRU</name>
<proteinExistence type="predicted"/>
<evidence type="ECO:0000259" key="1">
    <source>
        <dbReference type="PROSITE" id="PS50296"/>
    </source>
</evidence>
<dbReference type="PANTHER" id="PTHR10388">
    <property type="entry name" value="EUKARYOTIC TRANSLATION INITIATION FACTOR SUI1"/>
    <property type="match status" value="1"/>
</dbReference>
<dbReference type="RefSeq" id="YP_010841683.1">
    <property type="nucleotide sequence ID" value="NC_079139.1"/>
</dbReference>
<dbReference type="SUPFAM" id="SSF55159">
    <property type="entry name" value="eIF1-like"/>
    <property type="match status" value="1"/>
</dbReference>
<evidence type="ECO:0000313" key="3">
    <source>
        <dbReference type="Proteomes" id="UP001321479"/>
    </source>
</evidence>
<dbReference type="InterPro" id="IPR036877">
    <property type="entry name" value="SUI1_dom_sf"/>
</dbReference>
<sequence length="105" mass="12307">MLNRVIYDPMADILNDNIVHSEKTHIKMKQRTKRQFITIIENLPKDLDKKLFLKTMKHTLHCSGSIQTNEDTVFVQLSGDHRDTVKEFLIKNSIVKNDNIIMHGY</sequence>
<dbReference type="PROSITE" id="PS50296">
    <property type="entry name" value="SUI1"/>
    <property type="match status" value="1"/>
</dbReference>
<keyword evidence="3" id="KW-1185">Reference proteome</keyword>
<dbReference type="EMBL" id="AP024483">
    <property type="protein sequence ID" value="BCS83075.1"/>
    <property type="molecule type" value="Genomic_DNA"/>
</dbReference>
<accession>A0ABM7NSD5</accession>
<dbReference type="GeneID" id="80558280"/>
<dbReference type="Pfam" id="PF01253">
    <property type="entry name" value="SUI1"/>
    <property type="match status" value="1"/>
</dbReference>
<evidence type="ECO:0000313" key="2">
    <source>
        <dbReference type="EMBL" id="BCS83075.1"/>
    </source>
</evidence>
<organism evidence="2 3">
    <name type="scientific">Cotonvirus japonicus</name>
    <dbReference type="NCBI Taxonomy" id="2811091"/>
    <lineage>
        <taxon>Viruses</taxon>
        <taxon>Varidnaviria</taxon>
        <taxon>Bamfordvirae</taxon>
        <taxon>Nucleocytoviricota</taxon>
        <taxon>Megaviricetes</taxon>
        <taxon>Imitervirales</taxon>
        <taxon>Mimiviridae</taxon>
        <taxon>Megamimivirinae</taxon>
        <taxon>Cotonvirus</taxon>
        <taxon>Cotonvirus japonicum</taxon>
    </lineage>
</organism>